<reference evidence="2" key="1">
    <citation type="submission" date="2021-02" db="EMBL/GenBank/DDBJ databases">
        <authorList>
            <person name="Dougan E. K."/>
            <person name="Rhodes N."/>
            <person name="Thang M."/>
            <person name="Chan C."/>
        </authorList>
    </citation>
    <scope>NUCLEOTIDE SEQUENCE</scope>
</reference>
<dbReference type="Proteomes" id="UP000604046">
    <property type="component" value="Unassembled WGS sequence"/>
</dbReference>
<name>A0A812PNB0_9DINO</name>
<dbReference type="Gene3D" id="1.10.287.110">
    <property type="entry name" value="DnaJ domain"/>
    <property type="match status" value="1"/>
</dbReference>
<dbReference type="AlphaFoldDB" id="A0A812PNB0"/>
<dbReference type="InterPro" id="IPR036869">
    <property type="entry name" value="J_dom_sf"/>
</dbReference>
<feature type="coiled-coil region" evidence="1">
    <location>
        <begin position="241"/>
        <end position="306"/>
    </location>
</feature>
<sequence>MVADATRSSSLPKCAFSYDGMDWLEGGGEGTAGPLAHEPGWDFFVVPITAKGQPSFIRVRRSLPIRLVRVYGEWPSSDSALATVLHPGGVKEAEVVLPEAATKLSRLLVAVCPPAVAVHSHGGSALETEATAPRPNWSALSGICAAAVAAAEAEAQAAELEQRAACGRPYLSNYLHRQGSISPASSDLSTCSSANRIVTRSTASTPRGLTAGAILAQLYEEEVLASLSAGESSGDAGLDSLTGIRQKNAEIDSLKKELEKERVARQAAEATAKQSICTASDLQKECSLLQQQLRNAERRTMALEMQGRQLSTDLQRAACRAVPAKTMDDVVSELVALELQQLKSLTAGERAGAKRRLLLRWHPDKNSGNGAGNDLAKRVLQELQSHPAWA</sequence>
<evidence type="ECO:0008006" key="4">
    <source>
        <dbReference type="Google" id="ProtNLM"/>
    </source>
</evidence>
<proteinExistence type="predicted"/>
<protein>
    <recommendedName>
        <fullName evidence="4">J domain-containing protein</fullName>
    </recommendedName>
</protein>
<organism evidence="2 3">
    <name type="scientific">Symbiodinium natans</name>
    <dbReference type="NCBI Taxonomy" id="878477"/>
    <lineage>
        <taxon>Eukaryota</taxon>
        <taxon>Sar</taxon>
        <taxon>Alveolata</taxon>
        <taxon>Dinophyceae</taxon>
        <taxon>Suessiales</taxon>
        <taxon>Symbiodiniaceae</taxon>
        <taxon>Symbiodinium</taxon>
    </lineage>
</organism>
<comment type="caution">
    <text evidence="2">The sequence shown here is derived from an EMBL/GenBank/DDBJ whole genome shotgun (WGS) entry which is preliminary data.</text>
</comment>
<keyword evidence="3" id="KW-1185">Reference proteome</keyword>
<evidence type="ECO:0000256" key="1">
    <source>
        <dbReference type="SAM" id="Coils"/>
    </source>
</evidence>
<dbReference type="OrthoDB" id="436428at2759"/>
<gene>
    <name evidence="2" type="ORF">SNAT2548_LOCUS20068</name>
</gene>
<accession>A0A812PNB0</accession>
<evidence type="ECO:0000313" key="2">
    <source>
        <dbReference type="EMBL" id="CAE7368664.1"/>
    </source>
</evidence>
<dbReference type="EMBL" id="CAJNDS010002199">
    <property type="protein sequence ID" value="CAE7368664.1"/>
    <property type="molecule type" value="Genomic_DNA"/>
</dbReference>
<keyword evidence="1" id="KW-0175">Coiled coil</keyword>
<evidence type="ECO:0000313" key="3">
    <source>
        <dbReference type="Proteomes" id="UP000604046"/>
    </source>
</evidence>